<organism evidence="2 3">
    <name type="scientific">Candidatus Giovannonibacteria bacterium RIFCSPHIGHO2_12_FULL_43_15</name>
    <dbReference type="NCBI Taxonomy" id="1798341"/>
    <lineage>
        <taxon>Bacteria</taxon>
        <taxon>Candidatus Giovannoniibacteriota</taxon>
    </lineage>
</organism>
<evidence type="ECO:0000313" key="3">
    <source>
        <dbReference type="Proteomes" id="UP000177723"/>
    </source>
</evidence>
<proteinExistence type="predicted"/>
<dbReference type="EMBL" id="MFHT01000007">
    <property type="protein sequence ID" value="OGF77981.1"/>
    <property type="molecule type" value="Genomic_DNA"/>
</dbReference>
<gene>
    <name evidence="2" type="ORF">A3F23_03245</name>
</gene>
<dbReference type="Pfam" id="PF00376">
    <property type="entry name" value="MerR"/>
    <property type="match status" value="1"/>
</dbReference>
<evidence type="ECO:0000313" key="2">
    <source>
        <dbReference type="EMBL" id="OGF77981.1"/>
    </source>
</evidence>
<dbReference type="SUPFAM" id="SSF46955">
    <property type="entry name" value="Putative DNA-binding domain"/>
    <property type="match status" value="1"/>
</dbReference>
<dbReference type="GO" id="GO:0006355">
    <property type="term" value="P:regulation of DNA-templated transcription"/>
    <property type="evidence" value="ECO:0007669"/>
    <property type="project" value="InterPro"/>
</dbReference>
<dbReference type="InterPro" id="IPR009061">
    <property type="entry name" value="DNA-bd_dom_put_sf"/>
</dbReference>
<comment type="caution">
    <text evidence="2">The sequence shown here is derived from an EMBL/GenBank/DDBJ whole genome shotgun (WGS) entry which is preliminary data.</text>
</comment>
<sequence length="108" mass="12683">MQIFKNYIDYDHRIMVDNDSSKFINIKAAARMLGVSPLTLRNWDKRKKLIAFRHPINNYRVYKLGDIENFLSTIENTNKPKKIHIDFLEDDIPESDADNSGDDDVLRI</sequence>
<dbReference type="Proteomes" id="UP000177723">
    <property type="component" value="Unassembled WGS sequence"/>
</dbReference>
<dbReference type="AlphaFoldDB" id="A0A1F5WRV8"/>
<feature type="domain" description="HTH merR-type" evidence="1">
    <location>
        <begin position="25"/>
        <end position="62"/>
    </location>
</feature>
<accession>A0A1F5WRV8</accession>
<protein>
    <recommendedName>
        <fullName evidence="1">HTH merR-type domain-containing protein</fullName>
    </recommendedName>
</protein>
<evidence type="ECO:0000259" key="1">
    <source>
        <dbReference type="Pfam" id="PF00376"/>
    </source>
</evidence>
<dbReference type="Gene3D" id="1.10.1660.10">
    <property type="match status" value="1"/>
</dbReference>
<dbReference type="InterPro" id="IPR000551">
    <property type="entry name" value="MerR-type_HTH_dom"/>
</dbReference>
<reference evidence="2 3" key="1">
    <citation type="journal article" date="2016" name="Nat. Commun.">
        <title>Thousands of microbial genomes shed light on interconnected biogeochemical processes in an aquifer system.</title>
        <authorList>
            <person name="Anantharaman K."/>
            <person name="Brown C.T."/>
            <person name="Hug L.A."/>
            <person name="Sharon I."/>
            <person name="Castelle C.J."/>
            <person name="Probst A.J."/>
            <person name="Thomas B.C."/>
            <person name="Singh A."/>
            <person name="Wilkins M.J."/>
            <person name="Karaoz U."/>
            <person name="Brodie E.L."/>
            <person name="Williams K.H."/>
            <person name="Hubbard S.S."/>
            <person name="Banfield J.F."/>
        </authorList>
    </citation>
    <scope>NUCLEOTIDE SEQUENCE [LARGE SCALE GENOMIC DNA]</scope>
</reference>
<dbReference type="GO" id="GO:0003677">
    <property type="term" value="F:DNA binding"/>
    <property type="evidence" value="ECO:0007669"/>
    <property type="project" value="InterPro"/>
</dbReference>
<name>A0A1F5WRV8_9BACT</name>